<evidence type="ECO:0000313" key="3">
    <source>
        <dbReference type="Proteomes" id="UP000000286"/>
    </source>
</evidence>
<dbReference type="EMBL" id="FN393063">
    <property type="protein sequence ID" value="CAY78931.1"/>
    <property type="molecule type" value="Genomic_DNA"/>
</dbReference>
<protein>
    <submittedName>
        <fullName evidence="2">EC1118_1D0_7382p</fullName>
    </submittedName>
</protein>
<gene>
    <name evidence="2" type="ORF">EC1118_1D0_7382g</name>
</gene>
<reference evidence="2 3" key="1">
    <citation type="journal article" date="2009" name="Proc. Natl. Acad. Sci. U.S.A.">
        <title>Eukaryote-to-eukaryote gene transfer events revealed by the genome sequence of the wine yeast Saccharomyces cerevisiae EC1118.</title>
        <authorList>
            <person name="Novo M."/>
            <person name="Bigey F."/>
            <person name="Beyne E."/>
            <person name="Galeote V."/>
            <person name="Gavory F."/>
            <person name="Mallet S."/>
            <person name="Cambot B."/>
            <person name="Legras J.L."/>
            <person name="Wincker P."/>
            <person name="Casaregola S."/>
            <person name="Dequin S."/>
        </authorList>
    </citation>
    <scope>NUCLEOTIDE SEQUENCE [LARGE SCALE GENOMIC DNA]</scope>
    <source>
        <strain evidence="3">Lalvin EC1118 / Prise de mousse</strain>
    </source>
</reference>
<accession>C8Z5Z2</accession>
<organism evidence="2 3">
    <name type="scientific">Saccharomyces cerevisiae (strain Lalvin EC1118 / Prise de mousse)</name>
    <name type="common">Baker's yeast</name>
    <dbReference type="NCBI Taxonomy" id="643680"/>
    <lineage>
        <taxon>Eukaryota</taxon>
        <taxon>Fungi</taxon>
        <taxon>Dikarya</taxon>
        <taxon>Ascomycota</taxon>
        <taxon>Saccharomycotina</taxon>
        <taxon>Saccharomycetes</taxon>
        <taxon>Saccharomycetales</taxon>
        <taxon>Saccharomycetaceae</taxon>
        <taxon>Saccharomyces</taxon>
    </lineage>
</organism>
<keyword evidence="1" id="KW-0812">Transmembrane</keyword>
<dbReference type="HOGENOM" id="CLU_2265805_0_0_1"/>
<proteinExistence type="predicted"/>
<keyword evidence="1" id="KW-1133">Transmembrane helix</keyword>
<evidence type="ECO:0000256" key="1">
    <source>
        <dbReference type="SAM" id="Phobius"/>
    </source>
</evidence>
<evidence type="ECO:0000313" key="2">
    <source>
        <dbReference type="EMBL" id="CAY78931.1"/>
    </source>
</evidence>
<dbReference type="SMR" id="C8Z5Z2"/>
<keyword evidence="1" id="KW-0472">Membrane</keyword>
<dbReference type="AlphaFoldDB" id="C8Z5Z2"/>
<name>C8Z5Z2_YEAS8</name>
<feature type="transmembrane region" description="Helical" evidence="1">
    <location>
        <begin position="32"/>
        <end position="58"/>
    </location>
</feature>
<dbReference type="Proteomes" id="UP000000286">
    <property type="component" value="Chromosome IV"/>
</dbReference>
<sequence>MEYTSNWIFSNGLCLGIRGRKSLKPQHIYRSIFYSNFILLSSLLIGGLLITIACYHICQCLFNNSMIYYYLYHRAPPYIYHCKRRAKFFTFFFFATQRDLKRT</sequence>